<feature type="compositionally biased region" description="Acidic residues" evidence="1">
    <location>
        <begin position="59"/>
        <end position="68"/>
    </location>
</feature>
<dbReference type="Proteomes" id="UP000292702">
    <property type="component" value="Unassembled WGS sequence"/>
</dbReference>
<comment type="caution">
    <text evidence="2">The sequence shown here is derived from an EMBL/GenBank/DDBJ whole genome shotgun (WGS) entry which is preliminary data.</text>
</comment>
<protein>
    <submittedName>
        <fullName evidence="2">Uncharacterized protein</fullName>
    </submittedName>
</protein>
<keyword evidence="3" id="KW-1185">Reference proteome</keyword>
<accession>A0A4R0RPA6</accession>
<name>A0A4R0RPA6_9APHY</name>
<feature type="region of interest" description="Disordered" evidence="1">
    <location>
        <begin position="1"/>
        <end position="87"/>
    </location>
</feature>
<feature type="compositionally biased region" description="Polar residues" evidence="1">
    <location>
        <begin position="1"/>
        <end position="30"/>
    </location>
</feature>
<organism evidence="2 3">
    <name type="scientific">Steccherinum ochraceum</name>
    <dbReference type="NCBI Taxonomy" id="92696"/>
    <lineage>
        <taxon>Eukaryota</taxon>
        <taxon>Fungi</taxon>
        <taxon>Dikarya</taxon>
        <taxon>Basidiomycota</taxon>
        <taxon>Agaricomycotina</taxon>
        <taxon>Agaricomycetes</taxon>
        <taxon>Polyporales</taxon>
        <taxon>Steccherinaceae</taxon>
        <taxon>Steccherinum</taxon>
    </lineage>
</organism>
<evidence type="ECO:0000313" key="3">
    <source>
        <dbReference type="Proteomes" id="UP000292702"/>
    </source>
</evidence>
<dbReference type="AlphaFoldDB" id="A0A4R0RPA6"/>
<feature type="non-terminal residue" evidence="2">
    <location>
        <position position="1"/>
    </location>
</feature>
<sequence length="111" mass="11433">REYSQRSSSPYACMSSESGSPAMSFTSSHYAPSVSPLSTSPPSPTASDSMAKHLAPSIPEEEDDEGDEGPTIPSSISPKDGLASGDPVIAVVVNPTMDDLVGSTETLTIDT</sequence>
<evidence type="ECO:0000256" key="1">
    <source>
        <dbReference type="SAM" id="MobiDB-lite"/>
    </source>
</evidence>
<proteinExistence type="predicted"/>
<evidence type="ECO:0000313" key="2">
    <source>
        <dbReference type="EMBL" id="TCD68973.1"/>
    </source>
</evidence>
<dbReference type="EMBL" id="RWJN01000052">
    <property type="protein sequence ID" value="TCD68973.1"/>
    <property type="molecule type" value="Genomic_DNA"/>
</dbReference>
<reference evidence="2 3" key="1">
    <citation type="submission" date="2018-11" db="EMBL/GenBank/DDBJ databases">
        <title>Genome assembly of Steccherinum ochraceum LE-BIN_3174, the white-rot fungus of the Steccherinaceae family (The Residual Polyporoid clade, Polyporales, Basidiomycota).</title>
        <authorList>
            <person name="Fedorova T.V."/>
            <person name="Glazunova O.A."/>
            <person name="Landesman E.O."/>
            <person name="Moiseenko K.V."/>
            <person name="Psurtseva N.V."/>
            <person name="Savinova O.S."/>
            <person name="Shakhova N.V."/>
            <person name="Tyazhelova T.V."/>
            <person name="Vasina D.V."/>
        </authorList>
    </citation>
    <scope>NUCLEOTIDE SEQUENCE [LARGE SCALE GENOMIC DNA]</scope>
    <source>
        <strain evidence="2 3">LE-BIN_3174</strain>
    </source>
</reference>
<gene>
    <name evidence="2" type="ORF">EIP91_009195</name>
</gene>